<name>A0A2A2CG82_ECOLX</name>
<sequence>MYAIVFKLNHQALTLHHGFGASAQMYNEIGPVLSHYGFMCYQDGVYFGNVPHADAVSCVLAVMDLAKHHPRFGSFVEDVRMLRIEDDNDLMPAVKKAAE</sequence>
<evidence type="ECO:0008006" key="3">
    <source>
        <dbReference type="Google" id="ProtNLM"/>
    </source>
</evidence>
<dbReference type="Proteomes" id="UP000218543">
    <property type="component" value="Unassembled WGS sequence"/>
</dbReference>
<evidence type="ECO:0000313" key="1">
    <source>
        <dbReference type="EMBL" id="PAU25787.1"/>
    </source>
</evidence>
<proteinExistence type="predicted"/>
<accession>A0A2A2CG82</accession>
<protein>
    <recommendedName>
        <fullName evidence="3">Virulence factor</fullName>
    </recommendedName>
</protein>
<dbReference type="Gene3D" id="3.30.70.240">
    <property type="match status" value="1"/>
</dbReference>
<reference evidence="1 2" key="1">
    <citation type="submission" date="2016-12" db="EMBL/GenBank/DDBJ databases">
        <title>Real-Time Genomic Investigation Underlying the Public Health Response to a Shiga Toxin-Producing Escherichia Coli O26:H11 Outbreak in a Nursery.</title>
        <authorList>
            <person name="Ferdous M."/>
            <person name="Moran-Gilad J."/>
            <person name="Rossen J.W."/>
            <person name="Gdalevich M."/>
        </authorList>
    </citation>
    <scope>NUCLEOTIDE SEQUENCE [LARGE SCALE GENOMIC DNA]</scope>
    <source>
        <strain evidence="1 2">STEC 514-2</strain>
    </source>
</reference>
<organism evidence="1 2">
    <name type="scientific">Escherichia coli</name>
    <dbReference type="NCBI Taxonomy" id="562"/>
    <lineage>
        <taxon>Bacteria</taxon>
        <taxon>Pseudomonadati</taxon>
        <taxon>Pseudomonadota</taxon>
        <taxon>Gammaproteobacteria</taxon>
        <taxon>Enterobacterales</taxon>
        <taxon>Enterobacteriaceae</taxon>
        <taxon>Escherichia</taxon>
    </lineage>
</organism>
<dbReference type="EMBL" id="MRVZ01000012">
    <property type="protein sequence ID" value="PAU25787.1"/>
    <property type="molecule type" value="Genomic_DNA"/>
</dbReference>
<comment type="caution">
    <text evidence="1">The sequence shown here is derived from an EMBL/GenBank/DDBJ whole genome shotgun (WGS) entry which is preliminary data.</text>
</comment>
<dbReference type="AlphaFoldDB" id="A0A2A2CG82"/>
<dbReference type="RefSeq" id="WP_095585991.1">
    <property type="nucleotide sequence ID" value="NZ_MRVZ01000012.1"/>
</dbReference>
<evidence type="ECO:0000313" key="2">
    <source>
        <dbReference type="Proteomes" id="UP000218543"/>
    </source>
</evidence>
<gene>
    <name evidence="1" type="ORF">BTQ06_04695</name>
</gene>